<dbReference type="Gene3D" id="1.10.443.10">
    <property type="entry name" value="Intergrase catalytic core"/>
    <property type="match status" value="1"/>
</dbReference>
<keyword evidence="1" id="KW-0229">DNA integration</keyword>
<evidence type="ECO:0000313" key="6">
    <source>
        <dbReference type="Proteomes" id="UP000520052"/>
    </source>
</evidence>
<organism evidence="5 6">
    <name type="scientific">Marine Group I thaumarchaeote</name>
    <dbReference type="NCBI Taxonomy" id="2511932"/>
    <lineage>
        <taxon>Archaea</taxon>
        <taxon>Nitrososphaerota</taxon>
        <taxon>Marine Group I</taxon>
    </lineage>
</organism>
<dbReference type="InterPro" id="IPR002104">
    <property type="entry name" value="Integrase_catalytic"/>
</dbReference>
<gene>
    <name evidence="5" type="ORF">HX854_06570</name>
</gene>
<dbReference type="InterPro" id="IPR013762">
    <property type="entry name" value="Integrase-like_cat_sf"/>
</dbReference>
<reference evidence="5 6" key="1">
    <citation type="journal article" date="2019" name="Environ. Microbiol.">
        <title>Genomics insights into ecotype formation of ammonia-oxidizing archaea in the deep ocean.</title>
        <authorList>
            <person name="Wang Y."/>
            <person name="Huang J.M."/>
            <person name="Cui G.J."/>
            <person name="Nunoura T."/>
            <person name="Takaki Y."/>
            <person name="Li W.L."/>
            <person name="Li J."/>
            <person name="Gao Z.M."/>
            <person name="Takai K."/>
            <person name="Zhang A.Q."/>
            <person name="Stepanauskas R."/>
        </authorList>
    </citation>
    <scope>NUCLEOTIDE SEQUENCE [LARGE SCALE GENOMIC DNA]</scope>
    <source>
        <strain evidence="5 6">T3L1</strain>
    </source>
</reference>
<dbReference type="Proteomes" id="UP000520052">
    <property type="component" value="Unassembled WGS sequence"/>
</dbReference>
<keyword evidence="3" id="KW-0233">DNA recombination</keyword>
<dbReference type="PANTHER" id="PTHR30349:SF41">
    <property type="entry name" value="INTEGRASE_RECOMBINASE PROTEIN MJ0367-RELATED"/>
    <property type="match status" value="1"/>
</dbReference>
<dbReference type="GO" id="GO:0015074">
    <property type="term" value="P:DNA integration"/>
    <property type="evidence" value="ECO:0007669"/>
    <property type="project" value="UniProtKB-KW"/>
</dbReference>
<dbReference type="CDD" id="cd00397">
    <property type="entry name" value="DNA_BRE_C"/>
    <property type="match status" value="1"/>
</dbReference>
<dbReference type="InterPro" id="IPR011010">
    <property type="entry name" value="DNA_brk_join_enz"/>
</dbReference>
<dbReference type="Pfam" id="PF00589">
    <property type="entry name" value="Phage_integrase"/>
    <property type="match status" value="1"/>
</dbReference>
<dbReference type="GO" id="GO:0006310">
    <property type="term" value="P:DNA recombination"/>
    <property type="evidence" value="ECO:0007669"/>
    <property type="project" value="UniProtKB-KW"/>
</dbReference>
<dbReference type="AlphaFoldDB" id="A0A7K4N7Z5"/>
<dbReference type="PANTHER" id="PTHR30349">
    <property type="entry name" value="PHAGE INTEGRASE-RELATED"/>
    <property type="match status" value="1"/>
</dbReference>
<keyword evidence="2" id="KW-0238">DNA-binding</keyword>
<feature type="domain" description="Tyr recombinase" evidence="4">
    <location>
        <begin position="107"/>
        <end position="302"/>
    </location>
</feature>
<evidence type="ECO:0000256" key="3">
    <source>
        <dbReference type="ARBA" id="ARBA00023172"/>
    </source>
</evidence>
<dbReference type="EMBL" id="JACATC010000008">
    <property type="protein sequence ID" value="NWJ84370.1"/>
    <property type="molecule type" value="Genomic_DNA"/>
</dbReference>
<accession>A0A7K4N7Z5</accession>
<sequence length="357" mass="41922">MESRCLTIFESSCKTKATFKTFLYFLDTFLKWSKYNYESLLELESTELENRLQDYVIYLKRRVDDGELSPNTIPDILTAIFKFLKCNRKKIDRDVITQLYPDKIKMGGDRAITDDEIRQLLDFSDKRDTAIIHMVSATGARPEALSELKMKDVTKLEDSFTKLILYADDFKHETITFLHPEASHALNEYLAWRKRKGDKITDQSYLFSTITNEKKNPSSRLNVGNMQCTMHRLFQSAGIIRIKKGRRYDLATFTGFRKRFNTRLEMNSTISMSAIQCLMDHTGYLSRNYRKPTEEELLREYKKGVNSLIISKEWKLKEQLEESKKENVVEKDKRISVLESTLKKQEIMLNVLMKKIT</sequence>
<comment type="caution">
    <text evidence="5">The sequence shown here is derived from an EMBL/GenBank/DDBJ whole genome shotgun (WGS) entry which is preliminary data.</text>
</comment>
<proteinExistence type="predicted"/>
<name>A0A7K4N7Z5_9ARCH</name>
<evidence type="ECO:0000313" key="5">
    <source>
        <dbReference type="EMBL" id="NWJ84370.1"/>
    </source>
</evidence>
<evidence type="ECO:0000256" key="1">
    <source>
        <dbReference type="ARBA" id="ARBA00022908"/>
    </source>
</evidence>
<dbReference type="InterPro" id="IPR050090">
    <property type="entry name" value="Tyrosine_recombinase_XerCD"/>
</dbReference>
<evidence type="ECO:0000256" key="2">
    <source>
        <dbReference type="ARBA" id="ARBA00023125"/>
    </source>
</evidence>
<protein>
    <submittedName>
        <fullName evidence="5">Tyrosine-type recombinase/integrase</fullName>
    </submittedName>
</protein>
<dbReference type="SUPFAM" id="SSF56349">
    <property type="entry name" value="DNA breaking-rejoining enzymes"/>
    <property type="match status" value="1"/>
</dbReference>
<evidence type="ECO:0000259" key="4">
    <source>
        <dbReference type="PROSITE" id="PS51898"/>
    </source>
</evidence>
<dbReference type="GO" id="GO:0003677">
    <property type="term" value="F:DNA binding"/>
    <property type="evidence" value="ECO:0007669"/>
    <property type="project" value="UniProtKB-KW"/>
</dbReference>
<dbReference type="PROSITE" id="PS51898">
    <property type="entry name" value="TYR_RECOMBINASE"/>
    <property type="match status" value="1"/>
</dbReference>